<dbReference type="OrthoDB" id="1097733at2759"/>
<dbReference type="PANTHER" id="PTHR12632">
    <property type="entry name" value="TRANSCRIPTION FACTOR NF-Y ALPHA-RELATED"/>
    <property type="match status" value="1"/>
</dbReference>
<protein>
    <recommendedName>
        <fullName evidence="6">Transcriptional activator HAP2</fullName>
    </recommendedName>
</protein>
<dbReference type="Proteomes" id="UP000800200">
    <property type="component" value="Unassembled WGS sequence"/>
</dbReference>
<organism evidence="8 9">
    <name type="scientific">Zopfia rhizophila CBS 207.26</name>
    <dbReference type="NCBI Taxonomy" id="1314779"/>
    <lineage>
        <taxon>Eukaryota</taxon>
        <taxon>Fungi</taxon>
        <taxon>Dikarya</taxon>
        <taxon>Ascomycota</taxon>
        <taxon>Pezizomycotina</taxon>
        <taxon>Dothideomycetes</taxon>
        <taxon>Dothideomycetes incertae sedis</taxon>
        <taxon>Zopfiaceae</taxon>
        <taxon>Zopfia</taxon>
    </lineage>
</organism>
<dbReference type="SMART" id="SM00521">
    <property type="entry name" value="CBF"/>
    <property type="match status" value="1"/>
</dbReference>
<accession>A0A6A6DB28</accession>
<feature type="non-terminal residue" evidence="8">
    <location>
        <position position="1"/>
    </location>
</feature>
<gene>
    <name evidence="8" type="ORF">K469DRAFT_523605</name>
</gene>
<evidence type="ECO:0000313" key="9">
    <source>
        <dbReference type="Proteomes" id="UP000800200"/>
    </source>
</evidence>
<dbReference type="PROSITE" id="PS51152">
    <property type="entry name" value="NFYA_HAP2_2"/>
    <property type="match status" value="1"/>
</dbReference>
<evidence type="ECO:0000256" key="6">
    <source>
        <dbReference type="RuleBase" id="RU367155"/>
    </source>
</evidence>
<dbReference type="Gene3D" id="6.10.250.2430">
    <property type="match status" value="1"/>
</dbReference>
<dbReference type="Pfam" id="PF02045">
    <property type="entry name" value="CBFB_NFYA"/>
    <property type="match status" value="1"/>
</dbReference>
<comment type="function">
    <text evidence="6">Component of the sequence-specific heterotrimeric transcription factor (NF-Y) which specifically recognizes a 5'-CCAAT-3' box motif found in the promoters of its target genes.</text>
</comment>
<comment type="subunit">
    <text evidence="6">Heterotrimer.</text>
</comment>
<reference evidence="8" key="1">
    <citation type="journal article" date="2020" name="Stud. Mycol.">
        <title>101 Dothideomycetes genomes: a test case for predicting lifestyles and emergence of pathogens.</title>
        <authorList>
            <person name="Haridas S."/>
            <person name="Albert R."/>
            <person name="Binder M."/>
            <person name="Bloem J."/>
            <person name="Labutti K."/>
            <person name="Salamov A."/>
            <person name="Andreopoulos B."/>
            <person name="Baker S."/>
            <person name="Barry K."/>
            <person name="Bills G."/>
            <person name="Bluhm B."/>
            <person name="Cannon C."/>
            <person name="Castanera R."/>
            <person name="Culley D."/>
            <person name="Daum C."/>
            <person name="Ezra D."/>
            <person name="Gonzalez J."/>
            <person name="Henrissat B."/>
            <person name="Kuo A."/>
            <person name="Liang C."/>
            <person name="Lipzen A."/>
            <person name="Lutzoni F."/>
            <person name="Magnuson J."/>
            <person name="Mondo S."/>
            <person name="Nolan M."/>
            <person name="Ohm R."/>
            <person name="Pangilinan J."/>
            <person name="Park H.-J."/>
            <person name="Ramirez L."/>
            <person name="Alfaro M."/>
            <person name="Sun H."/>
            <person name="Tritt A."/>
            <person name="Yoshinaga Y."/>
            <person name="Zwiers L.-H."/>
            <person name="Turgeon B."/>
            <person name="Goodwin S."/>
            <person name="Spatafora J."/>
            <person name="Crous P."/>
            <person name="Grigoriev I."/>
        </authorList>
    </citation>
    <scope>NUCLEOTIDE SEQUENCE</scope>
    <source>
        <strain evidence="8">CBS 207.26</strain>
    </source>
</reference>
<keyword evidence="3 6" id="KW-0238">DNA-binding</keyword>
<evidence type="ECO:0000313" key="8">
    <source>
        <dbReference type="EMBL" id="KAF2175512.1"/>
    </source>
</evidence>
<comment type="similarity">
    <text evidence="6">Belongs to the NFYA/HAP2 subunit family.</text>
</comment>
<evidence type="ECO:0000256" key="3">
    <source>
        <dbReference type="ARBA" id="ARBA00023125"/>
    </source>
</evidence>
<keyword evidence="2 6" id="KW-0805">Transcription regulation</keyword>
<dbReference type="PRINTS" id="PR00616">
    <property type="entry name" value="CCAATSUBUNTB"/>
</dbReference>
<sequence length="64" mass="7734">PRDINPRQYWRILERREAREKLKKACGDLKRKPYIYESRHKRAVMRPRGPDGRFLRADGTEAPK</sequence>
<evidence type="ECO:0000256" key="2">
    <source>
        <dbReference type="ARBA" id="ARBA00023015"/>
    </source>
</evidence>
<name>A0A6A6DB28_9PEZI</name>
<feature type="region of interest" description="Disordered" evidence="7">
    <location>
        <begin position="40"/>
        <end position="64"/>
    </location>
</feature>
<dbReference type="AlphaFoldDB" id="A0A6A6DB28"/>
<dbReference type="GO" id="GO:0003677">
    <property type="term" value="F:DNA binding"/>
    <property type="evidence" value="ECO:0007669"/>
    <property type="project" value="UniProtKB-KW"/>
</dbReference>
<proteinExistence type="inferred from homology"/>
<evidence type="ECO:0000256" key="7">
    <source>
        <dbReference type="SAM" id="MobiDB-lite"/>
    </source>
</evidence>
<evidence type="ECO:0000256" key="4">
    <source>
        <dbReference type="ARBA" id="ARBA00023163"/>
    </source>
</evidence>
<feature type="compositionally biased region" description="Basic and acidic residues" evidence="7">
    <location>
        <begin position="48"/>
        <end position="64"/>
    </location>
</feature>
<comment type="subcellular location">
    <subcellularLocation>
        <location evidence="1 6">Nucleus</location>
    </subcellularLocation>
</comment>
<dbReference type="GO" id="GO:0003700">
    <property type="term" value="F:DNA-binding transcription factor activity"/>
    <property type="evidence" value="ECO:0007669"/>
    <property type="project" value="UniProtKB-UniRule"/>
</dbReference>
<keyword evidence="4 6" id="KW-0804">Transcription</keyword>
<dbReference type="InterPro" id="IPR001289">
    <property type="entry name" value="NFYA"/>
</dbReference>
<dbReference type="GO" id="GO:0005634">
    <property type="term" value="C:nucleus"/>
    <property type="evidence" value="ECO:0007669"/>
    <property type="project" value="UniProtKB-SubCell"/>
</dbReference>
<keyword evidence="5 6" id="KW-0539">Nucleus</keyword>
<keyword evidence="9" id="KW-1185">Reference proteome</keyword>
<evidence type="ECO:0000256" key="1">
    <source>
        <dbReference type="ARBA" id="ARBA00004123"/>
    </source>
</evidence>
<feature type="non-terminal residue" evidence="8">
    <location>
        <position position="64"/>
    </location>
</feature>
<dbReference type="EMBL" id="ML994731">
    <property type="protein sequence ID" value="KAF2175512.1"/>
    <property type="molecule type" value="Genomic_DNA"/>
</dbReference>
<evidence type="ECO:0000256" key="5">
    <source>
        <dbReference type="ARBA" id="ARBA00023242"/>
    </source>
</evidence>